<evidence type="ECO:0000256" key="10">
    <source>
        <dbReference type="PIRSR" id="PIRSR602481-1"/>
    </source>
</evidence>
<keyword evidence="3" id="KW-0963">Cytoplasm</keyword>
<dbReference type="Gene3D" id="1.10.10.10">
    <property type="entry name" value="Winged helix-like DNA-binding domain superfamily/Winged helix DNA-binding domain"/>
    <property type="match status" value="1"/>
</dbReference>
<gene>
    <name evidence="11" type="ORF">LX24_01113</name>
</gene>
<evidence type="ECO:0000256" key="3">
    <source>
        <dbReference type="ARBA" id="ARBA00022490"/>
    </source>
</evidence>
<protein>
    <submittedName>
        <fullName evidence="11">Fur family peroxide stress response transcriptional regulator</fullName>
    </submittedName>
</protein>
<dbReference type="Gene3D" id="3.30.1490.190">
    <property type="match status" value="1"/>
</dbReference>
<dbReference type="InterPro" id="IPR036388">
    <property type="entry name" value="WH-like_DNA-bd_sf"/>
</dbReference>
<comment type="cofactor">
    <cofactor evidence="10">
        <name>Zn(2+)</name>
        <dbReference type="ChEBI" id="CHEBI:29105"/>
    </cofactor>
    <text evidence="10">Binds 1 zinc ion per subunit.</text>
</comment>
<proteinExistence type="inferred from homology"/>
<dbReference type="GO" id="GO:0003700">
    <property type="term" value="F:DNA-binding transcription factor activity"/>
    <property type="evidence" value="ECO:0007669"/>
    <property type="project" value="InterPro"/>
</dbReference>
<dbReference type="Pfam" id="PF01475">
    <property type="entry name" value="FUR"/>
    <property type="match status" value="1"/>
</dbReference>
<dbReference type="GO" id="GO:1900376">
    <property type="term" value="P:regulation of secondary metabolite biosynthetic process"/>
    <property type="evidence" value="ECO:0007669"/>
    <property type="project" value="TreeGrafter"/>
</dbReference>
<dbReference type="GO" id="GO:0045892">
    <property type="term" value="P:negative regulation of DNA-templated transcription"/>
    <property type="evidence" value="ECO:0007669"/>
    <property type="project" value="TreeGrafter"/>
</dbReference>
<dbReference type="GO" id="GO:0000976">
    <property type="term" value="F:transcription cis-regulatory region binding"/>
    <property type="evidence" value="ECO:0007669"/>
    <property type="project" value="TreeGrafter"/>
</dbReference>
<dbReference type="AlphaFoldDB" id="A0A5S4ZTI3"/>
<evidence type="ECO:0000256" key="2">
    <source>
        <dbReference type="ARBA" id="ARBA00007957"/>
    </source>
</evidence>
<keyword evidence="5 10" id="KW-0479">Metal-binding</keyword>
<evidence type="ECO:0000256" key="1">
    <source>
        <dbReference type="ARBA" id="ARBA00004496"/>
    </source>
</evidence>
<keyword evidence="8" id="KW-0238">DNA-binding</keyword>
<dbReference type="PANTHER" id="PTHR33202:SF7">
    <property type="entry name" value="FERRIC UPTAKE REGULATION PROTEIN"/>
    <property type="match status" value="1"/>
</dbReference>
<dbReference type="EMBL" id="VNHM01000005">
    <property type="protein sequence ID" value="TYO96163.1"/>
    <property type="molecule type" value="Genomic_DNA"/>
</dbReference>
<evidence type="ECO:0000256" key="5">
    <source>
        <dbReference type="ARBA" id="ARBA00022723"/>
    </source>
</evidence>
<reference evidence="11 12" key="1">
    <citation type="submission" date="2019-07" db="EMBL/GenBank/DDBJ databases">
        <title>Genomic Encyclopedia of Type Strains, Phase I: the one thousand microbial genomes (KMG-I) project.</title>
        <authorList>
            <person name="Kyrpides N."/>
        </authorList>
    </citation>
    <scope>NUCLEOTIDE SEQUENCE [LARGE SCALE GENOMIC DNA]</scope>
    <source>
        <strain evidence="11 12">DSM 6562</strain>
    </source>
</reference>
<evidence type="ECO:0000256" key="9">
    <source>
        <dbReference type="ARBA" id="ARBA00023163"/>
    </source>
</evidence>
<keyword evidence="9" id="KW-0804">Transcription</keyword>
<evidence type="ECO:0000256" key="4">
    <source>
        <dbReference type="ARBA" id="ARBA00022491"/>
    </source>
</evidence>
<dbReference type="GO" id="GO:0005737">
    <property type="term" value="C:cytoplasm"/>
    <property type="evidence" value="ECO:0007669"/>
    <property type="project" value="UniProtKB-SubCell"/>
</dbReference>
<dbReference type="InterPro" id="IPR043135">
    <property type="entry name" value="Fur_C"/>
</dbReference>
<dbReference type="SUPFAM" id="SSF46785">
    <property type="entry name" value="Winged helix' DNA-binding domain"/>
    <property type="match status" value="1"/>
</dbReference>
<name>A0A5S4ZTI3_9FIRM</name>
<sequence length="139" mass="15883">MINKLKKLGLRATPQRMAIMQLLDGNTSHPSAEEIYKELKPEYPSLSPATVYNTLEALARAGEIQEINIDPQRRRFDPNPRPHCHFLCQRCQKVYDLPLAMEDLPVPKQVATFKINSFSLHLYGECDQCGSNKNDDNEL</sequence>
<evidence type="ECO:0000256" key="6">
    <source>
        <dbReference type="ARBA" id="ARBA00022833"/>
    </source>
</evidence>
<keyword evidence="4" id="KW-0678">Repressor</keyword>
<accession>A0A5S4ZTI3</accession>
<dbReference type="RefSeq" id="WP_166511151.1">
    <property type="nucleotide sequence ID" value="NZ_VNHM01000005.1"/>
</dbReference>
<comment type="caution">
    <text evidence="11">The sequence shown here is derived from an EMBL/GenBank/DDBJ whole genome shotgun (WGS) entry which is preliminary data.</text>
</comment>
<dbReference type="PANTHER" id="PTHR33202">
    <property type="entry name" value="ZINC UPTAKE REGULATION PROTEIN"/>
    <property type="match status" value="1"/>
</dbReference>
<feature type="binding site" evidence="10">
    <location>
        <position position="91"/>
    </location>
    <ligand>
        <name>Zn(2+)</name>
        <dbReference type="ChEBI" id="CHEBI:29105"/>
    </ligand>
</feature>
<organism evidence="11 12">
    <name type="scientific">Desulfallas thermosapovorans DSM 6562</name>
    <dbReference type="NCBI Taxonomy" id="1121431"/>
    <lineage>
        <taxon>Bacteria</taxon>
        <taxon>Bacillati</taxon>
        <taxon>Bacillota</taxon>
        <taxon>Clostridia</taxon>
        <taxon>Eubacteriales</taxon>
        <taxon>Desulfallaceae</taxon>
        <taxon>Desulfallas</taxon>
    </lineage>
</organism>
<evidence type="ECO:0000313" key="11">
    <source>
        <dbReference type="EMBL" id="TYO96163.1"/>
    </source>
</evidence>
<evidence type="ECO:0000313" key="12">
    <source>
        <dbReference type="Proteomes" id="UP000323166"/>
    </source>
</evidence>
<comment type="subcellular location">
    <subcellularLocation>
        <location evidence="1">Cytoplasm</location>
    </subcellularLocation>
</comment>
<dbReference type="FunFam" id="1.10.10.10:FF:000007">
    <property type="entry name" value="Ferric uptake regulation protein"/>
    <property type="match status" value="1"/>
</dbReference>
<dbReference type="GO" id="GO:0008270">
    <property type="term" value="F:zinc ion binding"/>
    <property type="evidence" value="ECO:0007669"/>
    <property type="project" value="TreeGrafter"/>
</dbReference>
<keyword evidence="12" id="KW-1185">Reference proteome</keyword>
<keyword evidence="7" id="KW-0805">Transcription regulation</keyword>
<evidence type="ECO:0000256" key="8">
    <source>
        <dbReference type="ARBA" id="ARBA00023125"/>
    </source>
</evidence>
<feature type="binding site" evidence="10">
    <location>
        <position position="129"/>
    </location>
    <ligand>
        <name>Zn(2+)</name>
        <dbReference type="ChEBI" id="CHEBI:29105"/>
    </ligand>
</feature>
<dbReference type="CDD" id="cd07153">
    <property type="entry name" value="Fur_like"/>
    <property type="match status" value="1"/>
</dbReference>
<evidence type="ECO:0000256" key="7">
    <source>
        <dbReference type="ARBA" id="ARBA00023015"/>
    </source>
</evidence>
<comment type="similarity">
    <text evidence="2">Belongs to the Fur family.</text>
</comment>
<dbReference type="InterPro" id="IPR036390">
    <property type="entry name" value="WH_DNA-bd_sf"/>
</dbReference>
<dbReference type="InterPro" id="IPR002481">
    <property type="entry name" value="FUR"/>
</dbReference>
<dbReference type="Proteomes" id="UP000323166">
    <property type="component" value="Unassembled WGS sequence"/>
</dbReference>
<keyword evidence="6 10" id="KW-0862">Zinc</keyword>
<feature type="binding site" evidence="10">
    <location>
        <position position="126"/>
    </location>
    <ligand>
        <name>Zn(2+)</name>
        <dbReference type="ChEBI" id="CHEBI:29105"/>
    </ligand>
</feature>
<feature type="binding site" evidence="10">
    <location>
        <position position="88"/>
    </location>
    <ligand>
        <name>Zn(2+)</name>
        <dbReference type="ChEBI" id="CHEBI:29105"/>
    </ligand>
</feature>